<proteinExistence type="predicted"/>
<protein>
    <submittedName>
        <fullName evidence="3">Uncharacterized protein</fullName>
    </submittedName>
</protein>
<dbReference type="EMBL" id="JAUEPU010000069">
    <property type="protein sequence ID" value="KAK0482014.1"/>
    <property type="molecule type" value="Genomic_DNA"/>
</dbReference>
<keyword evidence="1" id="KW-0175">Coiled coil</keyword>
<feature type="region of interest" description="Disordered" evidence="2">
    <location>
        <begin position="1"/>
        <end position="26"/>
    </location>
</feature>
<feature type="compositionally biased region" description="Acidic residues" evidence="2">
    <location>
        <begin position="446"/>
        <end position="458"/>
    </location>
</feature>
<accession>A0AA39PEA3</accession>
<keyword evidence="4" id="KW-1185">Reference proteome</keyword>
<evidence type="ECO:0000256" key="2">
    <source>
        <dbReference type="SAM" id="MobiDB-lite"/>
    </source>
</evidence>
<feature type="region of interest" description="Disordered" evidence="2">
    <location>
        <begin position="423"/>
        <end position="458"/>
    </location>
</feature>
<feature type="compositionally biased region" description="Basic and acidic residues" evidence="2">
    <location>
        <begin position="1"/>
        <end position="10"/>
    </location>
</feature>
<dbReference type="Proteomes" id="UP001175228">
    <property type="component" value="Unassembled WGS sequence"/>
</dbReference>
<name>A0AA39PEA3_9AGAR</name>
<dbReference type="Pfam" id="PF20414">
    <property type="entry name" value="DUF6698"/>
    <property type="match status" value="1"/>
</dbReference>
<feature type="compositionally biased region" description="Polar residues" evidence="2">
    <location>
        <begin position="16"/>
        <end position="26"/>
    </location>
</feature>
<organism evidence="3 4">
    <name type="scientific">Armillaria luteobubalina</name>
    <dbReference type="NCBI Taxonomy" id="153913"/>
    <lineage>
        <taxon>Eukaryota</taxon>
        <taxon>Fungi</taxon>
        <taxon>Dikarya</taxon>
        <taxon>Basidiomycota</taxon>
        <taxon>Agaricomycotina</taxon>
        <taxon>Agaricomycetes</taxon>
        <taxon>Agaricomycetidae</taxon>
        <taxon>Agaricales</taxon>
        <taxon>Marasmiineae</taxon>
        <taxon>Physalacriaceae</taxon>
        <taxon>Armillaria</taxon>
    </lineage>
</organism>
<dbReference type="InterPro" id="IPR046521">
    <property type="entry name" value="DUF6698"/>
</dbReference>
<evidence type="ECO:0000313" key="3">
    <source>
        <dbReference type="EMBL" id="KAK0482014.1"/>
    </source>
</evidence>
<evidence type="ECO:0000313" key="4">
    <source>
        <dbReference type="Proteomes" id="UP001175228"/>
    </source>
</evidence>
<feature type="compositionally biased region" description="Polar residues" evidence="2">
    <location>
        <begin position="353"/>
        <end position="369"/>
    </location>
</feature>
<sequence>MSDSVEHREQLPAPVASTTNMPSEVPTSDLEELHDYFKTRGLIDIPRLLQSYQDQDQTLREAQLQVNDLMEKNQLLTLAMPSGSGDKKSTLTKVQHKYITQFAKHCVSTIDPWVDESKIFQTRESIDNGLFAKCASDGRSTFISCIKNDCFRIVFGSMVPSASEQGFDAFEDLTCQQLLGYDTKKKVYTSLPPILWPDGMRGTDNRYLFRNETLMKILTVTLFGLASLKEAKANKKKPTNGILWGMNEVTPGAIAFTAIMACFVLSGDEHFDKRGVRSHIQYAADFKLYKSTIIKYLNKRHMKDTIATFNQFVFEDRGLDHNNQQAEDDEIIEIPNNFSDSSGSGEEPFEVQGVNTQSNSELAPASGPSNVTVEELIGNVGAVTLSESNAMNNVEHTTQVTDKIDIGRGRGNKWQGRGKVQGAALVSQHQAPVPTRRSNRTTCRTDEDEGIEEDDIYG</sequence>
<gene>
    <name evidence="3" type="ORF">EDD18DRAFT_1112815</name>
</gene>
<dbReference type="AlphaFoldDB" id="A0AA39PEA3"/>
<evidence type="ECO:0000256" key="1">
    <source>
        <dbReference type="SAM" id="Coils"/>
    </source>
</evidence>
<feature type="region of interest" description="Disordered" evidence="2">
    <location>
        <begin position="339"/>
        <end position="369"/>
    </location>
</feature>
<reference evidence="3" key="1">
    <citation type="submission" date="2023-06" db="EMBL/GenBank/DDBJ databases">
        <authorList>
            <consortium name="Lawrence Berkeley National Laboratory"/>
            <person name="Ahrendt S."/>
            <person name="Sahu N."/>
            <person name="Indic B."/>
            <person name="Wong-Bajracharya J."/>
            <person name="Merenyi Z."/>
            <person name="Ke H.-M."/>
            <person name="Monk M."/>
            <person name="Kocsube S."/>
            <person name="Drula E."/>
            <person name="Lipzen A."/>
            <person name="Balint B."/>
            <person name="Henrissat B."/>
            <person name="Andreopoulos B."/>
            <person name="Martin F.M."/>
            <person name="Harder C.B."/>
            <person name="Rigling D."/>
            <person name="Ford K.L."/>
            <person name="Foster G.D."/>
            <person name="Pangilinan J."/>
            <person name="Papanicolaou A."/>
            <person name="Barry K."/>
            <person name="LaButti K."/>
            <person name="Viragh M."/>
            <person name="Koriabine M."/>
            <person name="Yan M."/>
            <person name="Riley R."/>
            <person name="Champramary S."/>
            <person name="Plett K.L."/>
            <person name="Tsai I.J."/>
            <person name="Slot J."/>
            <person name="Sipos G."/>
            <person name="Plett J."/>
            <person name="Nagy L.G."/>
            <person name="Grigoriev I.V."/>
        </authorList>
    </citation>
    <scope>NUCLEOTIDE SEQUENCE</scope>
    <source>
        <strain evidence="3">HWK02</strain>
    </source>
</reference>
<comment type="caution">
    <text evidence="3">The sequence shown here is derived from an EMBL/GenBank/DDBJ whole genome shotgun (WGS) entry which is preliminary data.</text>
</comment>
<feature type="coiled-coil region" evidence="1">
    <location>
        <begin position="52"/>
        <end position="79"/>
    </location>
</feature>